<sequence length="44" mass="4761">MGTLRPLESLGEAEDGGIPAWDPKRPVERETGGAAYMLTFNVDL</sequence>
<accession>A0ABV2XB94</accession>
<protein>
    <submittedName>
        <fullName evidence="2">Uncharacterized protein</fullName>
    </submittedName>
</protein>
<reference evidence="2 3" key="1">
    <citation type="submission" date="2024-06" db="EMBL/GenBank/DDBJ databases">
        <title>The Natural Products Discovery Center: Release of the First 8490 Sequenced Strains for Exploring Actinobacteria Biosynthetic Diversity.</title>
        <authorList>
            <person name="Kalkreuter E."/>
            <person name="Kautsar S.A."/>
            <person name="Yang D."/>
            <person name="Bader C.D."/>
            <person name="Teijaro C.N."/>
            <person name="Fluegel L."/>
            <person name="Davis C.M."/>
            <person name="Simpson J.R."/>
            <person name="Lauterbach L."/>
            <person name="Steele A.D."/>
            <person name="Gui C."/>
            <person name="Meng S."/>
            <person name="Li G."/>
            <person name="Viehrig K."/>
            <person name="Ye F."/>
            <person name="Su P."/>
            <person name="Kiefer A.F."/>
            <person name="Nichols A."/>
            <person name="Cepeda A.J."/>
            <person name="Yan W."/>
            <person name="Fan B."/>
            <person name="Jiang Y."/>
            <person name="Adhikari A."/>
            <person name="Zheng C.-J."/>
            <person name="Schuster L."/>
            <person name="Cowan T.M."/>
            <person name="Smanski M.J."/>
            <person name="Chevrette M.G."/>
            <person name="De Carvalho L.P.S."/>
            <person name="Shen B."/>
        </authorList>
    </citation>
    <scope>NUCLEOTIDE SEQUENCE [LARGE SCALE GENOMIC DNA]</scope>
    <source>
        <strain evidence="2 3">NPDC019434</strain>
    </source>
</reference>
<proteinExistence type="predicted"/>
<name>A0ABV2XB94_9NOCA</name>
<gene>
    <name evidence="2" type="ORF">ABZ507_15325</name>
</gene>
<evidence type="ECO:0000313" key="3">
    <source>
        <dbReference type="Proteomes" id="UP001550535"/>
    </source>
</evidence>
<feature type="region of interest" description="Disordered" evidence="1">
    <location>
        <begin position="1"/>
        <end position="27"/>
    </location>
</feature>
<comment type="caution">
    <text evidence="2">The sequence shown here is derived from an EMBL/GenBank/DDBJ whole genome shotgun (WGS) entry which is preliminary data.</text>
</comment>
<organism evidence="2 3">
    <name type="scientific">Nocardia niwae</name>
    <dbReference type="NCBI Taxonomy" id="626084"/>
    <lineage>
        <taxon>Bacteria</taxon>
        <taxon>Bacillati</taxon>
        <taxon>Actinomycetota</taxon>
        <taxon>Actinomycetes</taxon>
        <taxon>Mycobacteriales</taxon>
        <taxon>Nocardiaceae</taxon>
        <taxon>Nocardia</taxon>
    </lineage>
</organism>
<evidence type="ECO:0000256" key="1">
    <source>
        <dbReference type="SAM" id="MobiDB-lite"/>
    </source>
</evidence>
<dbReference type="Proteomes" id="UP001550535">
    <property type="component" value="Unassembled WGS sequence"/>
</dbReference>
<dbReference type="EMBL" id="JBEYBR010000035">
    <property type="protein sequence ID" value="MEU2123180.1"/>
    <property type="molecule type" value="Genomic_DNA"/>
</dbReference>
<evidence type="ECO:0000313" key="2">
    <source>
        <dbReference type="EMBL" id="MEU2123180.1"/>
    </source>
</evidence>
<keyword evidence="3" id="KW-1185">Reference proteome</keyword>
<dbReference type="RefSeq" id="WP_357810557.1">
    <property type="nucleotide sequence ID" value="NZ_JBEYBM010000034.1"/>
</dbReference>